<evidence type="ECO:0000313" key="2">
    <source>
        <dbReference type="EMBL" id="KMM39124.1"/>
    </source>
</evidence>
<accession>A0A0J6D4A0</accession>
<dbReference type="Gene3D" id="3.40.50.150">
    <property type="entry name" value="Vaccinia Virus protein VP39"/>
    <property type="match status" value="1"/>
</dbReference>
<dbReference type="Proteomes" id="UP000035996">
    <property type="component" value="Unassembled WGS sequence"/>
</dbReference>
<feature type="domain" description="Methyltransferase type 11" evidence="1">
    <location>
        <begin position="63"/>
        <end position="158"/>
    </location>
</feature>
<dbReference type="OrthoDB" id="9772751at2"/>
<evidence type="ECO:0000259" key="1">
    <source>
        <dbReference type="Pfam" id="PF08241"/>
    </source>
</evidence>
<comment type="caution">
    <text evidence="2">The sequence shown here is derived from an EMBL/GenBank/DDBJ whole genome shotgun (WGS) entry which is preliminary data.</text>
</comment>
<keyword evidence="2" id="KW-0808">Transferase</keyword>
<dbReference type="STRING" id="157733.AB986_07805"/>
<dbReference type="Pfam" id="PF08241">
    <property type="entry name" value="Methyltransf_11"/>
    <property type="match status" value="1"/>
</dbReference>
<dbReference type="SUPFAM" id="SSF53335">
    <property type="entry name" value="S-adenosyl-L-methionine-dependent methyltransferases"/>
    <property type="match status" value="1"/>
</dbReference>
<dbReference type="RefSeq" id="WP_048310294.1">
    <property type="nucleotide sequence ID" value="NZ_CP119526.1"/>
</dbReference>
<proteinExistence type="predicted"/>
<dbReference type="GO" id="GO:0032259">
    <property type="term" value="P:methylation"/>
    <property type="evidence" value="ECO:0007669"/>
    <property type="project" value="UniProtKB-KW"/>
</dbReference>
<dbReference type="CDD" id="cd02440">
    <property type="entry name" value="AdoMet_MTases"/>
    <property type="match status" value="1"/>
</dbReference>
<gene>
    <name evidence="2" type="ORF">AB986_07805</name>
</gene>
<name>A0A0J6D4A0_9BACL</name>
<keyword evidence="3" id="KW-1185">Reference proteome</keyword>
<evidence type="ECO:0000313" key="3">
    <source>
        <dbReference type="Proteomes" id="UP000035996"/>
    </source>
</evidence>
<dbReference type="GO" id="GO:0008757">
    <property type="term" value="F:S-adenosylmethionine-dependent methyltransferase activity"/>
    <property type="evidence" value="ECO:0007669"/>
    <property type="project" value="InterPro"/>
</dbReference>
<keyword evidence="2" id="KW-0489">Methyltransferase</keyword>
<reference evidence="2" key="1">
    <citation type="submission" date="2015-06" db="EMBL/GenBank/DDBJ databases">
        <authorList>
            <person name="Liu B."/>
            <person name="Wang J."/>
            <person name="Zhu Y."/>
            <person name="Liu G."/>
            <person name="Chen Q."/>
            <person name="Zheng C."/>
            <person name="Che J."/>
            <person name="Ge C."/>
            <person name="Shi H."/>
            <person name="Pan Z."/>
            <person name="Liu X."/>
        </authorList>
    </citation>
    <scope>NUCLEOTIDE SEQUENCE [LARGE SCALE GENOMIC DNA]</scope>
    <source>
        <strain evidence="2">DSM 16346</strain>
    </source>
</reference>
<dbReference type="InterPro" id="IPR013216">
    <property type="entry name" value="Methyltransf_11"/>
</dbReference>
<dbReference type="InterPro" id="IPR029063">
    <property type="entry name" value="SAM-dependent_MTases_sf"/>
</dbReference>
<sequence>MDSTLHNSNAWDRKVEEGARYTQAVSTEIIEESKKGNWSISVTTEKSVPREWFPSSLDGVKVLCLASGGGQQGPVLAAAGADVTVMDISKKQLEQDEFVAKRDGLELHTVQGDMTDLHVFDDEVFDIVVNPVSNVFVKDVAPVWREASRVLKNNGVLISGSTNPLLFIFDDNEEQKGVLSVKHAVPSSTLDTLGEKEIEAHLKANQTIEYAHTLEELIKGQLDAGFLISGFYEDDFGGSRVLDRYIKTFIATRAIKMSPKV</sequence>
<protein>
    <submittedName>
        <fullName evidence="2">SAM-dependent methyltransferase</fullName>
    </submittedName>
</protein>
<dbReference type="AlphaFoldDB" id="A0A0J6D4A0"/>
<dbReference type="PATRIC" id="fig|157733.3.peg.3832"/>
<dbReference type="EMBL" id="LELK01000001">
    <property type="protein sequence ID" value="KMM39124.1"/>
    <property type="molecule type" value="Genomic_DNA"/>
</dbReference>
<organism evidence="2 3">
    <name type="scientific">Guptibacillus hwajinpoensis</name>
    <dbReference type="NCBI Taxonomy" id="208199"/>
    <lineage>
        <taxon>Bacteria</taxon>
        <taxon>Bacillati</taxon>
        <taxon>Bacillota</taxon>
        <taxon>Bacilli</taxon>
        <taxon>Bacillales</taxon>
        <taxon>Guptibacillaceae</taxon>
        <taxon>Guptibacillus</taxon>
    </lineage>
</organism>